<dbReference type="Gene3D" id="1.10.287.1080">
    <property type="entry name" value="MazG-like"/>
    <property type="match status" value="2"/>
</dbReference>
<dbReference type="CDD" id="cd11528">
    <property type="entry name" value="NTP-PPase_MazG_Nterm"/>
    <property type="match status" value="1"/>
</dbReference>
<protein>
    <submittedName>
        <fullName evidence="2">Nucleoside triphosphate pyrophosphohydrolase MazG</fullName>
        <ecNumber evidence="2">3.6.1.8</ecNumber>
    </submittedName>
</protein>
<dbReference type="GO" id="GO:0047693">
    <property type="term" value="F:ATP diphosphatase activity"/>
    <property type="evidence" value="ECO:0007669"/>
    <property type="project" value="UniProtKB-EC"/>
</dbReference>
<reference evidence="2" key="1">
    <citation type="submission" date="2020-02" db="EMBL/GenBank/DDBJ databases">
        <authorList>
            <person name="Meier V. D."/>
        </authorList>
    </citation>
    <scope>NUCLEOTIDE SEQUENCE</scope>
    <source>
        <strain evidence="2">AVDCRST_MAG68</strain>
    </source>
</reference>
<dbReference type="NCBIfam" id="NF007113">
    <property type="entry name" value="PRK09562.1"/>
    <property type="match status" value="1"/>
</dbReference>
<dbReference type="InterPro" id="IPR048011">
    <property type="entry name" value="NTP-PPase_MazG-like_C"/>
</dbReference>
<keyword evidence="2" id="KW-0378">Hydrolase</keyword>
<evidence type="ECO:0000313" key="2">
    <source>
        <dbReference type="EMBL" id="CAA9360839.1"/>
    </source>
</evidence>
<dbReference type="GO" id="GO:0006203">
    <property type="term" value="P:dGTP catabolic process"/>
    <property type="evidence" value="ECO:0007669"/>
    <property type="project" value="TreeGrafter"/>
</dbReference>
<dbReference type="AlphaFoldDB" id="A0A6J4MJ32"/>
<dbReference type="GO" id="GO:0046061">
    <property type="term" value="P:dATP catabolic process"/>
    <property type="evidence" value="ECO:0007669"/>
    <property type="project" value="TreeGrafter"/>
</dbReference>
<sequence length="266" mass="29077">MTSSQPDPEPVRPAAGGVLDRALALVQFLRAHCPWDAKQTPRSLQRYLLEEAHEVAGAINSGDPAALRDELGDLLLNVAFQVVIAEEQGAFSREDVVAGLEQKMRRRHPHLYGGEPEEWEAIKARERAARPPAGGLLDDLPAGADPLLRAFQLQARAASVGFDWDDWRGPLDKVREEADEVREAIEGGDADHLEDELGDLLFAAVNLVRLAGAHPSAALGRANAKFTRRFAGVERLARERGVSLGGASLAELDVLWDEVKRRERAP</sequence>
<dbReference type="GO" id="GO:0046047">
    <property type="term" value="P:TTP catabolic process"/>
    <property type="evidence" value="ECO:0007669"/>
    <property type="project" value="TreeGrafter"/>
</dbReference>
<evidence type="ECO:0000259" key="1">
    <source>
        <dbReference type="Pfam" id="PF03819"/>
    </source>
</evidence>
<dbReference type="GO" id="GO:0046052">
    <property type="term" value="P:UTP catabolic process"/>
    <property type="evidence" value="ECO:0007669"/>
    <property type="project" value="TreeGrafter"/>
</dbReference>
<feature type="domain" description="NTP pyrophosphohydrolase MazG-like" evidence="1">
    <location>
        <begin position="174"/>
        <end position="229"/>
    </location>
</feature>
<dbReference type="PANTHER" id="PTHR30522">
    <property type="entry name" value="NUCLEOSIDE TRIPHOSPHATE PYROPHOSPHOHYDROLASE"/>
    <property type="match status" value="1"/>
</dbReference>
<dbReference type="PANTHER" id="PTHR30522:SF0">
    <property type="entry name" value="NUCLEOSIDE TRIPHOSPHATE PYROPHOSPHOHYDROLASE"/>
    <property type="match status" value="1"/>
</dbReference>
<dbReference type="NCBIfam" id="TIGR00444">
    <property type="entry name" value="mazG"/>
    <property type="match status" value="1"/>
</dbReference>
<dbReference type="SUPFAM" id="SSF101386">
    <property type="entry name" value="all-alpha NTP pyrophosphatases"/>
    <property type="match status" value="2"/>
</dbReference>
<feature type="domain" description="NTP pyrophosphohydrolase MazG-like" evidence="1">
    <location>
        <begin position="39"/>
        <end position="111"/>
    </location>
</feature>
<dbReference type="Pfam" id="PF03819">
    <property type="entry name" value="MazG"/>
    <property type="match status" value="2"/>
</dbReference>
<name>A0A6J4MJ32_9BACT</name>
<dbReference type="InterPro" id="IPR004518">
    <property type="entry name" value="MazG-like_dom"/>
</dbReference>
<gene>
    <name evidence="2" type="ORF">AVDCRST_MAG68-4764</name>
</gene>
<proteinExistence type="predicted"/>
<dbReference type="EMBL" id="CADCTW010000203">
    <property type="protein sequence ID" value="CAA9360839.1"/>
    <property type="molecule type" value="Genomic_DNA"/>
</dbReference>
<accession>A0A6J4MJ32</accession>
<dbReference type="InterPro" id="IPR048015">
    <property type="entry name" value="NTP-PPase_MazG-like_N"/>
</dbReference>
<dbReference type="CDD" id="cd11529">
    <property type="entry name" value="NTP-PPase_MazG_Cterm"/>
    <property type="match status" value="1"/>
</dbReference>
<dbReference type="GO" id="GO:0046081">
    <property type="term" value="P:dUTP catabolic process"/>
    <property type="evidence" value="ECO:0007669"/>
    <property type="project" value="TreeGrafter"/>
</dbReference>
<dbReference type="GO" id="GO:0046076">
    <property type="term" value="P:dTTP catabolic process"/>
    <property type="evidence" value="ECO:0007669"/>
    <property type="project" value="TreeGrafter"/>
</dbReference>
<dbReference type="EC" id="3.6.1.8" evidence="2"/>
<organism evidence="2">
    <name type="scientific">uncultured Gemmatimonadota bacterium</name>
    <dbReference type="NCBI Taxonomy" id="203437"/>
    <lineage>
        <taxon>Bacteria</taxon>
        <taxon>Pseudomonadati</taxon>
        <taxon>Gemmatimonadota</taxon>
        <taxon>environmental samples</taxon>
    </lineage>
</organism>
<dbReference type="InterPro" id="IPR011551">
    <property type="entry name" value="NTP_PyrPHydrolase_MazG"/>
</dbReference>